<evidence type="ECO:0000313" key="4">
    <source>
        <dbReference type="EMBL" id="KAJ7699595.1"/>
    </source>
</evidence>
<sequence>MPATAPEYGQLPLTRVLGIVVVLLPLPAVLIWTVLTKSHASYNKHRSVKRIVGDSIVRYSTHYLQIPQLQYLLGTTFGVYRTWANKAHLPLVIDELGDDARLLWISPKRLDHVILFLHGGGYVLPVADFYLSFWKYVQRELEKRDIGVGVAVLQYSLAPMANFPTPLNQARLALEFLVAAGVKPANLQITGDSAGGNLVLQLFSQMLHPRSGVPEIHLTAPLRGAFLMSPWVVLTTDSQSYSDHDGIDLFTKECLASTGDIVLAGFSGADGQNAAFAQPARAPESWFKNVDGIVERVLVTAGGAECMYDDITEFVEGFKKHHRDVEFAVQPGGLHEDPFLDFLIGEKKLGVLTPRIVDWIAAGFD</sequence>
<dbReference type="PANTHER" id="PTHR48081:SF31">
    <property type="entry name" value="STERYL ACETYL HYDROLASE MUG81-RELATED"/>
    <property type="match status" value="1"/>
</dbReference>
<dbReference type="PANTHER" id="PTHR48081">
    <property type="entry name" value="AB HYDROLASE SUPERFAMILY PROTEIN C4A8.06C"/>
    <property type="match status" value="1"/>
</dbReference>
<dbReference type="InterPro" id="IPR013094">
    <property type="entry name" value="AB_hydrolase_3"/>
</dbReference>
<keyword evidence="2" id="KW-1133">Transmembrane helix</keyword>
<evidence type="ECO:0000259" key="3">
    <source>
        <dbReference type="Pfam" id="PF07859"/>
    </source>
</evidence>
<dbReference type="Pfam" id="PF07859">
    <property type="entry name" value="Abhydrolase_3"/>
    <property type="match status" value="1"/>
</dbReference>
<comment type="caution">
    <text evidence="4">The sequence shown here is derived from an EMBL/GenBank/DDBJ whole genome shotgun (WGS) entry which is preliminary data.</text>
</comment>
<accession>A0AAD7GKY9</accession>
<dbReference type="Gene3D" id="3.40.50.1820">
    <property type="entry name" value="alpha/beta hydrolase"/>
    <property type="match status" value="1"/>
</dbReference>
<dbReference type="SUPFAM" id="SSF53474">
    <property type="entry name" value="alpha/beta-Hydrolases"/>
    <property type="match status" value="1"/>
</dbReference>
<evidence type="ECO:0000313" key="5">
    <source>
        <dbReference type="Proteomes" id="UP001221757"/>
    </source>
</evidence>
<dbReference type="EMBL" id="JARKIE010000022">
    <property type="protein sequence ID" value="KAJ7699595.1"/>
    <property type="molecule type" value="Genomic_DNA"/>
</dbReference>
<dbReference type="AlphaFoldDB" id="A0AAD7GKY9"/>
<keyword evidence="2" id="KW-0472">Membrane</keyword>
<protein>
    <submittedName>
        <fullName evidence="4">Alpha/Beta hydrolase protein</fullName>
    </submittedName>
</protein>
<name>A0AAD7GKY9_MYCRO</name>
<dbReference type="InterPro" id="IPR029058">
    <property type="entry name" value="AB_hydrolase_fold"/>
</dbReference>
<reference evidence="4" key="1">
    <citation type="submission" date="2023-03" db="EMBL/GenBank/DDBJ databases">
        <title>Massive genome expansion in bonnet fungi (Mycena s.s.) driven by repeated elements and novel gene families across ecological guilds.</title>
        <authorList>
            <consortium name="Lawrence Berkeley National Laboratory"/>
            <person name="Harder C.B."/>
            <person name="Miyauchi S."/>
            <person name="Viragh M."/>
            <person name="Kuo A."/>
            <person name="Thoen E."/>
            <person name="Andreopoulos B."/>
            <person name="Lu D."/>
            <person name="Skrede I."/>
            <person name="Drula E."/>
            <person name="Henrissat B."/>
            <person name="Morin E."/>
            <person name="Kohler A."/>
            <person name="Barry K."/>
            <person name="LaButti K."/>
            <person name="Morin E."/>
            <person name="Salamov A."/>
            <person name="Lipzen A."/>
            <person name="Mereny Z."/>
            <person name="Hegedus B."/>
            <person name="Baldrian P."/>
            <person name="Stursova M."/>
            <person name="Weitz H."/>
            <person name="Taylor A."/>
            <person name="Grigoriev I.V."/>
            <person name="Nagy L.G."/>
            <person name="Martin F."/>
            <person name="Kauserud H."/>
        </authorList>
    </citation>
    <scope>NUCLEOTIDE SEQUENCE</scope>
    <source>
        <strain evidence="4">CBHHK067</strain>
    </source>
</reference>
<keyword evidence="1 4" id="KW-0378">Hydrolase</keyword>
<feature type="transmembrane region" description="Helical" evidence="2">
    <location>
        <begin position="113"/>
        <end position="134"/>
    </location>
</feature>
<keyword evidence="5" id="KW-1185">Reference proteome</keyword>
<evidence type="ECO:0000256" key="2">
    <source>
        <dbReference type="SAM" id="Phobius"/>
    </source>
</evidence>
<feature type="transmembrane region" description="Helical" evidence="2">
    <location>
        <begin position="16"/>
        <end position="35"/>
    </location>
</feature>
<dbReference type="Proteomes" id="UP001221757">
    <property type="component" value="Unassembled WGS sequence"/>
</dbReference>
<dbReference type="GO" id="GO:0016787">
    <property type="term" value="F:hydrolase activity"/>
    <property type="evidence" value="ECO:0007669"/>
    <property type="project" value="UniProtKB-KW"/>
</dbReference>
<feature type="domain" description="Alpha/beta hydrolase fold-3" evidence="3">
    <location>
        <begin position="114"/>
        <end position="336"/>
    </location>
</feature>
<proteinExistence type="predicted"/>
<dbReference type="InterPro" id="IPR050300">
    <property type="entry name" value="GDXG_lipolytic_enzyme"/>
</dbReference>
<evidence type="ECO:0000256" key="1">
    <source>
        <dbReference type="ARBA" id="ARBA00022801"/>
    </source>
</evidence>
<keyword evidence="2" id="KW-0812">Transmembrane</keyword>
<gene>
    <name evidence="4" type="ORF">B0H17DRAFT_1049015</name>
</gene>
<organism evidence="4 5">
    <name type="scientific">Mycena rosella</name>
    <name type="common">Pink bonnet</name>
    <name type="synonym">Agaricus rosellus</name>
    <dbReference type="NCBI Taxonomy" id="1033263"/>
    <lineage>
        <taxon>Eukaryota</taxon>
        <taxon>Fungi</taxon>
        <taxon>Dikarya</taxon>
        <taxon>Basidiomycota</taxon>
        <taxon>Agaricomycotina</taxon>
        <taxon>Agaricomycetes</taxon>
        <taxon>Agaricomycetidae</taxon>
        <taxon>Agaricales</taxon>
        <taxon>Marasmiineae</taxon>
        <taxon>Mycenaceae</taxon>
        <taxon>Mycena</taxon>
    </lineage>
</organism>